<reference evidence="2 3" key="1">
    <citation type="submission" date="2019-02" db="EMBL/GenBank/DDBJ databases">
        <title>The genomic architecture of introgression among sibling species of bacteria.</title>
        <authorList>
            <person name="Cavassim M.I.A."/>
            <person name="Moeskjaer S."/>
            <person name="Moslemi C."/>
            <person name="Fields B."/>
            <person name="Bachmann A."/>
            <person name="Vilhjalmsson B."/>
            <person name="Schierup M.H."/>
            <person name="Young J.P.W."/>
            <person name="Andersen S.U."/>
        </authorList>
    </citation>
    <scope>NUCLEOTIDE SEQUENCE [LARGE SCALE GENOMIC DNA]</scope>
    <source>
        <strain evidence="2 3">SM141A</strain>
    </source>
</reference>
<organism evidence="2 3">
    <name type="scientific">Rhizobium ruizarguesonis</name>
    <dbReference type="NCBI Taxonomy" id="2081791"/>
    <lineage>
        <taxon>Bacteria</taxon>
        <taxon>Pseudomonadati</taxon>
        <taxon>Pseudomonadota</taxon>
        <taxon>Alphaproteobacteria</taxon>
        <taxon>Hyphomicrobiales</taxon>
        <taxon>Rhizobiaceae</taxon>
        <taxon>Rhizobium/Agrobacterium group</taxon>
        <taxon>Rhizobium</taxon>
    </lineage>
</organism>
<dbReference type="Pfam" id="PF09407">
    <property type="entry name" value="AbiEi_1"/>
    <property type="match status" value="1"/>
</dbReference>
<comment type="caution">
    <text evidence="2">The sequence shown here is derived from an EMBL/GenBank/DDBJ whole genome shotgun (WGS) entry which is preliminary data.</text>
</comment>
<protein>
    <recommendedName>
        <fullName evidence="1">AbiEi antitoxin C-terminal domain-containing protein</fullName>
    </recommendedName>
</protein>
<dbReference type="InterPro" id="IPR018547">
    <property type="entry name" value="AbiEi_C"/>
</dbReference>
<name>A0ABY1WVJ9_9HYPH</name>
<sequence>MVDDKLDAAFIQGIPAVATEHLAHTSDPGIPGEIACGSLGVMGFCGGKSYAIKLQPRGDDLLPIICKTPIFLFVFAYDWPMPSLDDCIENKQMSGYSTFTRVDALAELSLKPEAFTAALTRQISRKRLANPRHGFYIIPRPEDRTTGAPDPARWIDPLMKYLGTDYRISLLRAAAMHSSSHQAAMVFQVVVPQQFRSIIIGRHRIQFVHLAPSISSATNQKDWLTDTGYAQAAVVELTLLDCIRYFKRATGINGVAQITKDIGNRANPRKLASVAQHFENTSVRQLGYLLDLSNHKRQADDALQSFALQSDKYTPLDPSVRPLFEGLSFSEARDFGHWSDQNQDVGLGASCGRSGNQSFARTRRAAARRKRHACGRKAEYHPICLVRSAE</sequence>
<dbReference type="RefSeq" id="WP_130657429.1">
    <property type="nucleotide sequence ID" value="NZ_SINW01000005.1"/>
</dbReference>
<evidence type="ECO:0000259" key="1">
    <source>
        <dbReference type="Pfam" id="PF09407"/>
    </source>
</evidence>
<accession>A0ABY1WVJ9</accession>
<evidence type="ECO:0000313" key="3">
    <source>
        <dbReference type="Proteomes" id="UP000291659"/>
    </source>
</evidence>
<dbReference type="EMBL" id="SIOX01000032">
    <property type="protein sequence ID" value="TAX62858.1"/>
    <property type="molecule type" value="Genomic_DNA"/>
</dbReference>
<keyword evidence="3" id="KW-1185">Reference proteome</keyword>
<gene>
    <name evidence="2" type="ORF">ELH98_39950</name>
</gene>
<evidence type="ECO:0000313" key="2">
    <source>
        <dbReference type="EMBL" id="TAX62858.1"/>
    </source>
</evidence>
<dbReference type="Proteomes" id="UP000291659">
    <property type="component" value="Unassembled WGS sequence"/>
</dbReference>
<feature type="domain" description="AbiEi antitoxin C-terminal" evidence="1">
    <location>
        <begin position="154"/>
        <end position="292"/>
    </location>
</feature>
<proteinExistence type="predicted"/>